<evidence type="ECO:0000313" key="1">
    <source>
        <dbReference type="EMBL" id="TFE68635.1"/>
    </source>
</evidence>
<protein>
    <submittedName>
        <fullName evidence="1">Uncharacterized protein</fullName>
    </submittedName>
</protein>
<dbReference type="AlphaFoldDB" id="A0A4Y8PCX8"/>
<accession>A0A4Y8PCX8</accession>
<proteinExistence type="predicted"/>
<sequence>MKVVFPLISLIILVVFPFKTWGKDQTVTGSVQSGPAKSKNSFKDQKVSELKKKHNRIVKIFEDWQQAVAKQNQKTASALHQEYIKEQQDFQKNWDKWEKEFQDRLRKVEKSIGNEAGKIQKEMDQAAQH</sequence>
<organism evidence="1 2">
    <name type="scientific">Methylacidiphilum caldifontis</name>
    <dbReference type="NCBI Taxonomy" id="2795386"/>
    <lineage>
        <taxon>Bacteria</taxon>
        <taxon>Pseudomonadati</taxon>
        <taxon>Verrucomicrobiota</taxon>
        <taxon>Methylacidiphilae</taxon>
        <taxon>Methylacidiphilales</taxon>
        <taxon>Methylacidiphilaceae</taxon>
        <taxon>Methylacidiphilum (ex Ratnadevi et al. 2023)</taxon>
    </lineage>
</organism>
<evidence type="ECO:0000313" key="2">
    <source>
        <dbReference type="Proteomes" id="UP000297713"/>
    </source>
</evidence>
<keyword evidence="2" id="KW-1185">Reference proteome</keyword>
<name>A0A4Y8PCX8_9BACT</name>
<comment type="caution">
    <text evidence="1">The sequence shown here is derived from an EMBL/GenBank/DDBJ whole genome shotgun (WGS) entry which is preliminary data.</text>
</comment>
<gene>
    <name evidence="1" type="ORF">A7Q10_08320</name>
</gene>
<reference evidence="1 2" key="1">
    <citation type="submission" date="2016-05" db="EMBL/GenBank/DDBJ databases">
        <title>Diversity and Homogeneity among Thermoacidophilic Verrucomicrobia Methanotrophs Linked with Geographical Origin.</title>
        <authorList>
            <person name="Erikstad H.-A."/>
            <person name="Smestad N.B."/>
            <person name="Ceballos R.M."/>
            <person name="Birkeland N.-K."/>
        </authorList>
    </citation>
    <scope>NUCLEOTIDE SEQUENCE [LARGE SCALE GENOMIC DNA]</scope>
    <source>
        <strain evidence="1 2">Phi</strain>
    </source>
</reference>
<dbReference type="Proteomes" id="UP000297713">
    <property type="component" value="Unassembled WGS sequence"/>
</dbReference>
<dbReference type="EMBL" id="LXQC01000139">
    <property type="protein sequence ID" value="TFE68635.1"/>
    <property type="molecule type" value="Genomic_DNA"/>
</dbReference>